<organism evidence="1 2">
    <name type="scientific">Armillaria ostoyae</name>
    <name type="common">Armillaria root rot fungus</name>
    <dbReference type="NCBI Taxonomy" id="47428"/>
    <lineage>
        <taxon>Eukaryota</taxon>
        <taxon>Fungi</taxon>
        <taxon>Dikarya</taxon>
        <taxon>Basidiomycota</taxon>
        <taxon>Agaricomycotina</taxon>
        <taxon>Agaricomycetes</taxon>
        <taxon>Agaricomycetidae</taxon>
        <taxon>Agaricales</taxon>
        <taxon>Marasmiineae</taxon>
        <taxon>Physalacriaceae</taxon>
        <taxon>Armillaria</taxon>
    </lineage>
</organism>
<reference evidence="2" key="1">
    <citation type="journal article" date="2017" name="Nat. Ecol. Evol.">
        <title>Genome expansion and lineage-specific genetic innovations in the forest pathogenic fungi Armillaria.</title>
        <authorList>
            <person name="Sipos G."/>
            <person name="Prasanna A.N."/>
            <person name="Walter M.C."/>
            <person name="O'Connor E."/>
            <person name="Balint B."/>
            <person name="Krizsan K."/>
            <person name="Kiss B."/>
            <person name="Hess J."/>
            <person name="Varga T."/>
            <person name="Slot J."/>
            <person name="Riley R."/>
            <person name="Boka B."/>
            <person name="Rigling D."/>
            <person name="Barry K."/>
            <person name="Lee J."/>
            <person name="Mihaltcheva S."/>
            <person name="LaButti K."/>
            <person name="Lipzen A."/>
            <person name="Waldron R."/>
            <person name="Moloney N.M."/>
            <person name="Sperisen C."/>
            <person name="Kredics L."/>
            <person name="Vagvoelgyi C."/>
            <person name="Patrignani A."/>
            <person name="Fitzpatrick D."/>
            <person name="Nagy I."/>
            <person name="Doyle S."/>
            <person name="Anderson J.B."/>
            <person name="Grigoriev I.V."/>
            <person name="Gueldener U."/>
            <person name="Muensterkoetter M."/>
            <person name="Nagy L.G."/>
        </authorList>
    </citation>
    <scope>NUCLEOTIDE SEQUENCE [LARGE SCALE GENOMIC DNA]</scope>
    <source>
        <strain evidence="2">C18/9</strain>
    </source>
</reference>
<dbReference type="Proteomes" id="UP000219338">
    <property type="component" value="Unassembled WGS sequence"/>
</dbReference>
<accession>A0A284S9G6</accession>
<dbReference type="EMBL" id="FUEG01000046">
    <property type="protein sequence ID" value="SJL17606.1"/>
    <property type="molecule type" value="Genomic_DNA"/>
</dbReference>
<evidence type="ECO:0000313" key="1">
    <source>
        <dbReference type="EMBL" id="SJL17606.1"/>
    </source>
</evidence>
<name>A0A284S9G6_ARMOS</name>
<keyword evidence="2" id="KW-1185">Reference proteome</keyword>
<proteinExistence type="predicted"/>
<evidence type="ECO:0000313" key="2">
    <source>
        <dbReference type="Proteomes" id="UP000219338"/>
    </source>
</evidence>
<sequence length="118" mass="13754">MPTLPSTLNLADVFATRLTTRWRLHHDHQPVEEETKIVWFDAQRTEYRPIRGHGFRFSVDGDQLIHPNLLCLEEHWNYSFPVLLQAKEVGVQNPPTISIAASQPIKRIARFRARRLTS</sequence>
<protein>
    <submittedName>
        <fullName evidence="1">Uncharacterized protein</fullName>
    </submittedName>
</protein>
<dbReference type="AlphaFoldDB" id="A0A284S9G6"/>
<gene>
    <name evidence="1" type="ORF">ARMOST_21160</name>
</gene>
<dbReference type="OrthoDB" id="10367621at2759"/>